<proteinExistence type="predicted"/>
<dbReference type="eggNOG" id="COG3177">
    <property type="taxonomic scope" value="Bacteria"/>
</dbReference>
<evidence type="ECO:0000313" key="3">
    <source>
        <dbReference type="EMBL" id="GAL84159.1"/>
    </source>
</evidence>
<comment type="caution">
    <text evidence="3">The sequence shown here is derived from an EMBL/GenBank/DDBJ whole genome shotgun (WGS) entry which is preliminary data.</text>
</comment>
<feature type="compositionally biased region" description="Basic and acidic residues" evidence="1">
    <location>
        <begin position="72"/>
        <end position="86"/>
    </location>
</feature>
<reference evidence="3 4" key="1">
    <citation type="submission" date="2014-09" db="EMBL/GenBank/DDBJ databases">
        <title>Sporocytophaga myxococcoides PG-01 genome sequencing.</title>
        <authorList>
            <person name="Liu L."/>
            <person name="Gao P.J."/>
            <person name="Chen G.J."/>
            <person name="Wang L.S."/>
        </authorList>
    </citation>
    <scope>NUCLEOTIDE SEQUENCE [LARGE SCALE GENOMIC DNA]</scope>
    <source>
        <strain evidence="3 4">PG-01</strain>
    </source>
</reference>
<dbReference type="EMBL" id="BBLT01000002">
    <property type="protein sequence ID" value="GAL84159.1"/>
    <property type="molecule type" value="Genomic_DNA"/>
</dbReference>
<name>A0A098LCH1_9BACT</name>
<feature type="region of interest" description="Disordered" evidence="1">
    <location>
        <begin position="1"/>
        <end position="33"/>
    </location>
</feature>
<feature type="compositionally biased region" description="Low complexity" evidence="1">
    <location>
        <begin position="203"/>
        <end position="215"/>
    </location>
</feature>
<dbReference type="Pfam" id="PF13699">
    <property type="entry name" value="eCIS_core"/>
    <property type="match status" value="1"/>
</dbReference>
<gene>
    <name evidence="3" type="ORF">MYP_1387</name>
</gene>
<dbReference type="STRING" id="153721.MYP_1387"/>
<evidence type="ECO:0000313" key="4">
    <source>
        <dbReference type="Proteomes" id="UP000030185"/>
    </source>
</evidence>
<feature type="domain" description="eCIS core" evidence="2">
    <location>
        <begin position="103"/>
        <end position="168"/>
    </location>
</feature>
<dbReference type="RefSeq" id="WP_052429995.1">
    <property type="nucleotide sequence ID" value="NZ_BBLT01000002.1"/>
</dbReference>
<dbReference type="AlphaFoldDB" id="A0A098LCH1"/>
<organism evidence="3 4">
    <name type="scientific">Sporocytophaga myxococcoides</name>
    <dbReference type="NCBI Taxonomy" id="153721"/>
    <lineage>
        <taxon>Bacteria</taxon>
        <taxon>Pseudomonadati</taxon>
        <taxon>Bacteroidota</taxon>
        <taxon>Cytophagia</taxon>
        <taxon>Cytophagales</taxon>
        <taxon>Cytophagaceae</taxon>
        <taxon>Sporocytophaga</taxon>
    </lineage>
</organism>
<evidence type="ECO:0000256" key="1">
    <source>
        <dbReference type="SAM" id="MobiDB-lite"/>
    </source>
</evidence>
<feature type="compositionally biased region" description="Low complexity" evidence="1">
    <location>
        <begin position="15"/>
        <end position="30"/>
    </location>
</feature>
<feature type="region of interest" description="Disordered" evidence="1">
    <location>
        <begin position="56"/>
        <end position="107"/>
    </location>
</feature>
<accession>A0A098LCH1</accession>
<keyword evidence="4" id="KW-1185">Reference proteome</keyword>
<evidence type="ECO:0000259" key="2">
    <source>
        <dbReference type="Pfam" id="PF13699"/>
    </source>
</evidence>
<feature type="region of interest" description="Disordered" evidence="1">
    <location>
        <begin position="191"/>
        <end position="215"/>
    </location>
</feature>
<sequence length="601" mass="65646">MTSNSERVQKESSIQRRSSQNSHSTSSARQYGKVSGLFGQGEVSGYGDAVLQSMQTKETDVSYGSIHNPIQQKEEENPLQKKEEKGASGFSDEGNSAKKSGGLPEGLKSGIESLSGISMDDVQVHYNSQKPASVNALAYAQGTDIHLGTGQEKHLPHEAWHVVQQKQGRVKPTMQMKGAVNINDDEGLEREADEMGERAVQRKASGSNNKVSKSSSAFNVMQRRIGFEIETGIPITRRIPNPDPLTVGIHPHLYRDAHPQTMAQNLRQGTLTISADHSGAHAQTILEPFNQWSIIEAVTDPIDDSLTPSQFDAIATVWLSRIINIKQLAQQGPPAQQLLGTNYYVGLPSAQNYANWDRIAPQVTVGVPLDQAAKLISAFPLSGTASTYNATKLAKESPAKALKVMQGLIGAIPPGSQNGVPELKGLVTLMMNYLTAGNDNDIAKVIYMKNRPANVFYKSKLSDVRNNLLTTTYGNLILNDANNRAALRTLLLLESGRTSGDSLFKADPSPVNPQGIASTVTVHQWITEVLSGVDDRIFDEMKNPWANPIAPDANDEVVIELRKLGYDLTHSNFTLEDFNGGLLQYMKKVYLANKRLKNHEV</sequence>
<dbReference type="Proteomes" id="UP000030185">
    <property type="component" value="Unassembled WGS sequence"/>
</dbReference>
<dbReference type="InterPro" id="IPR025295">
    <property type="entry name" value="eCIS_core_dom"/>
</dbReference>
<protein>
    <recommendedName>
        <fullName evidence="2">eCIS core domain-containing protein</fullName>
    </recommendedName>
</protein>
<feature type="compositionally biased region" description="Basic and acidic residues" evidence="1">
    <location>
        <begin position="191"/>
        <end position="200"/>
    </location>
</feature>